<keyword evidence="1" id="KW-1133">Transmembrane helix</keyword>
<dbReference type="InterPro" id="IPR036439">
    <property type="entry name" value="Dockerin_dom_sf"/>
</dbReference>
<evidence type="ECO:0000313" key="3">
    <source>
        <dbReference type="EMBL" id="OGK21058.1"/>
    </source>
</evidence>
<dbReference type="CDD" id="cd08547">
    <property type="entry name" value="Type_II_cohesin"/>
    <property type="match status" value="1"/>
</dbReference>
<evidence type="ECO:0000256" key="1">
    <source>
        <dbReference type="SAM" id="Phobius"/>
    </source>
</evidence>
<proteinExistence type="predicted"/>
<dbReference type="Gene3D" id="1.10.1330.10">
    <property type="entry name" value="Dockerin domain"/>
    <property type="match status" value="1"/>
</dbReference>
<dbReference type="SUPFAM" id="SSF49384">
    <property type="entry name" value="Carbohydrate-binding domain"/>
    <property type="match status" value="2"/>
</dbReference>
<dbReference type="AlphaFoldDB" id="A0A1F7GQ30"/>
<dbReference type="InterPro" id="IPR016134">
    <property type="entry name" value="Dockerin_dom"/>
</dbReference>
<accession>A0A1F7GQ30</accession>
<protein>
    <recommendedName>
        <fullName evidence="2">Dockerin domain-containing protein</fullName>
    </recommendedName>
</protein>
<dbReference type="GO" id="GO:0004553">
    <property type="term" value="F:hydrolase activity, hydrolyzing O-glycosyl compounds"/>
    <property type="evidence" value="ECO:0007669"/>
    <property type="project" value="InterPro"/>
</dbReference>
<dbReference type="SUPFAM" id="SSF63446">
    <property type="entry name" value="Type I dockerin domain"/>
    <property type="match status" value="1"/>
</dbReference>
<dbReference type="GO" id="GO:0030246">
    <property type="term" value="F:carbohydrate binding"/>
    <property type="evidence" value="ECO:0007669"/>
    <property type="project" value="InterPro"/>
</dbReference>
<dbReference type="PROSITE" id="PS51766">
    <property type="entry name" value="DOCKERIN"/>
    <property type="match status" value="1"/>
</dbReference>
<evidence type="ECO:0000313" key="4">
    <source>
        <dbReference type="Proteomes" id="UP000177026"/>
    </source>
</evidence>
<evidence type="ECO:0000259" key="2">
    <source>
        <dbReference type="PROSITE" id="PS51766"/>
    </source>
</evidence>
<feature type="domain" description="Dockerin" evidence="2">
    <location>
        <begin position="477"/>
        <end position="545"/>
    </location>
</feature>
<comment type="caution">
    <text evidence="3">The sequence shown here is derived from an EMBL/GenBank/DDBJ whole genome shotgun (WGS) entry which is preliminary data.</text>
</comment>
<dbReference type="EMBL" id="MFZI01000022">
    <property type="protein sequence ID" value="OGK21058.1"/>
    <property type="molecule type" value="Genomic_DNA"/>
</dbReference>
<reference evidence="3 4" key="1">
    <citation type="journal article" date="2016" name="Nat. Commun.">
        <title>Thousands of microbial genomes shed light on interconnected biogeochemical processes in an aquifer system.</title>
        <authorList>
            <person name="Anantharaman K."/>
            <person name="Brown C.T."/>
            <person name="Hug L.A."/>
            <person name="Sharon I."/>
            <person name="Castelle C.J."/>
            <person name="Probst A.J."/>
            <person name="Thomas B.C."/>
            <person name="Singh A."/>
            <person name="Wilkins M.J."/>
            <person name="Karaoz U."/>
            <person name="Brodie E.L."/>
            <person name="Williams K.H."/>
            <person name="Hubbard S.S."/>
            <person name="Banfield J.F."/>
        </authorList>
    </citation>
    <scope>NUCLEOTIDE SEQUENCE [LARGE SCALE GENOMIC DNA]</scope>
</reference>
<organism evidence="3 4">
    <name type="scientific">Candidatus Roizmanbacteria bacterium RIFCSPHIGHO2_01_FULL_39_8</name>
    <dbReference type="NCBI Taxonomy" id="1802033"/>
    <lineage>
        <taxon>Bacteria</taxon>
        <taxon>Candidatus Roizmaniibacteriota</taxon>
    </lineage>
</organism>
<dbReference type="Pfam" id="PF00404">
    <property type="entry name" value="Dockerin_1"/>
    <property type="match status" value="1"/>
</dbReference>
<dbReference type="GO" id="GO:0000272">
    <property type="term" value="P:polysaccharide catabolic process"/>
    <property type="evidence" value="ECO:0007669"/>
    <property type="project" value="InterPro"/>
</dbReference>
<feature type="transmembrane region" description="Helical" evidence="1">
    <location>
        <begin position="9"/>
        <end position="32"/>
    </location>
</feature>
<dbReference type="InterPro" id="IPR002102">
    <property type="entry name" value="Cohesin_dom"/>
</dbReference>
<dbReference type="Proteomes" id="UP000177026">
    <property type="component" value="Unassembled WGS sequence"/>
</dbReference>
<keyword evidence="1" id="KW-0812">Transmembrane</keyword>
<name>A0A1F7GQ30_9BACT</name>
<dbReference type="Pfam" id="PF00963">
    <property type="entry name" value="Cohesin"/>
    <property type="match status" value="2"/>
</dbReference>
<keyword evidence="1" id="KW-0472">Membrane</keyword>
<dbReference type="InterPro" id="IPR002105">
    <property type="entry name" value="Dockerin_1_rpt"/>
</dbReference>
<sequence length="545" mass="58833">MDQSKYKAIALFAIFFTALIAGTFILLTQFVFRSRATAGVPSLSFATEPTSAEAGQNFDLVLKVNPNGSSFYAFELYFNYDPTKVEFQNSTQLEQNITSGFLIGQSSVDTTNHKITLLGAKPSTPFSGTAEQEIARIKLKLKESAAGEYQFNWLENTKLGTNLNIEKINGVFLVGSQAGAGLYLGSPNVVVSSAGKALVQRDSDLNTEIFLVTSGQLVKSADVVFPYDDTKLTFQNSTNLNQNIEINPNSGFNSQFVLTNIDTTKKKITIAFIAPSANQIPTPVQSSNAILLATVKFKVKTDAPLGDMSLVLDKSSTVYNMQTKNILTNMDGLELSIVEVIPPITGPISIPPITGDPGPLSLNLKLRFQGILAEPAHEFNHLKVKVSLVSTFDSSGEATLVDFVSDKDGIWSGEATFNPPTKFFPGGGYKLFVKGPKHLQKRICENLPKETAEGTYHCENGEIVLQPGKNDLDLTGVFLLVGDLPNNGAQDGVVNSYDISLVRNNLGNSDAETVALADLNLDGKVDTQDYSLVIAALSVRSDEGE</sequence>
<gene>
    <name evidence="3" type="ORF">A2866_01870</name>
</gene>
<dbReference type="InterPro" id="IPR008965">
    <property type="entry name" value="CBM2/CBM3_carb-bd_dom_sf"/>
</dbReference>
<dbReference type="Gene3D" id="2.60.40.680">
    <property type="match status" value="2"/>
</dbReference>